<dbReference type="EMBL" id="WTTO01000038">
    <property type="protein sequence ID" value="NAR74212.1"/>
    <property type="molecule type" value="Genomic_DNA"/>
</dbReference>
<dbReference type="Proteomes" id="UP000451048">
    <property type="component" value="Unassembled WGS sequence"/>
</dbReference>
<evidence type="ECO:0000313" key="2">
    <source>
        <dbReference type="Proteomes" id="UP000451048"/>
    </source>
</evidence>
<accession>A0AAJ2YVI6</accession>
<proteinExistence type="predicted"/>
<gene>
    <name evidence="1" type="ORF">GPS52_12060</name>
</gene>
<organism evidence="1 2">
    <name type="scientific">Acinetobacter haemolyticus</name>
    <dbReference type="NCBI Taxonomy" id="29430"/>
    <lineage>
        <taxon>Bacteria</taxon>
        <taxon>Pseudomonadati</taxon>
        <taxon>Pseudomonadota</taxon>
        <taxon>Gammaproteobacteria</taxon>
        <taxon>Moraxellales</taxon>
        <taxon>Moraxellaceae</taxon>
        <taxon>Acinetobacter</taxon>
    </lineage>
</organism>
<dbReference type="RefSeq" id="WP_004809420.1">
    <property type="nucleotide sequence ID" value="NZ_CAXNZT010000136.1"/>
</dbReference>
<reference evidence="1 2" key="1">
    <citation type="submission" date="2019-12" db="EMBL/GenBank/DDBJ databases">
        <title>Acinetobacter haemolyticus comparative genomics.</title>
        <authorList>
            <person name="Castro-Jaimes S."/>
            <person name="Bello-Lopez E."/>
            <person name="Velazquez-Acosta C."/>
            <person name="Volkow-Fernandez P."/>
            <person name="Lozano-Zarain P."/>
            <person name="Castillo Ramirez S."/>
            <person name="Cevallos M.A."/>
        </authorList>
    </citation>
    <scope>NUCLEOTIDE SEQUENCE [LARGE SCALE GENOMIC DNA]</scope>
    <source>
        <strain evidence="1 2">AN10</strain>
    </source>
</reference>
<evidence type="ECO:0000313" key="1">
    <source>
        <dbReference type="EMBL" id="NAR74212.1"/>
    </source>
</evidence>
<comment type="caution">
    <text evidence="1">The sequence shown here is derived from an EMBL/GenBank/DDBJ whole genome shotgun (WGS) entry which is preliminary data.</text>
</comment>
<protein>
    <submittedName>
        <fullName evidence="1">Uncharacterized protein</fullName>
    </submittedName>
</protein>
<dbReference type="AlphaFoldDB" id="A0AAJ2YVI6"/>
<name>A0AAJ2YVI6_ACIHA</name>
<sequence>MSYIFFRVQRNSLKKWTSQHRAEIRQKILQHTEVNQLNAAKGIELLAAQRWLDRLVAHTYRFSNVLYESILKNEERKFKNGC</sequence>